<comment type="caution">
    <text evidence="2">The sequence shown here is derived from an EMBL/GenBank/DDBJ whole genome shotgun (WGS) entry which is preliminary data.</text>
</comment>
<organism evidence="2 3">
    <name type="scientific">Dendrobium chrysotoxum</name>
    <name type="common">Orchid</name>
    <dbReference type="NCBI Taxonomy" id="161865"/>
    <lineage>
        <taxon>Eukaryota</taxon>
        <taxon>Viridiplantae</taxon>
        <taxon>Streptophyta</taxon>
        <taxon>Embryophyta</taxon>
        <taxon>Tracheophyta</taxon>
        <taxon>Spermatophyta</taxon>
        <taxon>Magnoliopsida</taxon>
        <taxon>Liliopsida</taxon>
        <taxon>Asparagales</taxon>
        <taxon>Orchidaceae</taxon>
        <taxon>Epidendroideae</taxon>
        <taxon>Malaxideae</taxon>
        <taxon>Dendrobiinae</taxon>
        <taxon>Dendrobium</taxon>
    </lineage>
</organism>
<evidence type="ECO:0000313" key="3">
    <source>
        <dbReference type="Proteomes" id="UP000775213"/>
    </source>
</evidence>
<feature type="region of interest" description="Disordered" evidence="1">
    <location>
        <begin position="26"/>
        <end position="60"/>
    </location>
</feature>
<name>A0AAV7HHQ6_DENCH</name>
<accession>A0AAV7HHQ6</accession>
<sequence>MDAAKQDHSISANCDSVSDSSRHHICNLTQLPGPTSPSSKPVPPPVFPSKPTPTAMAPTPVRSRSYCQSSLVIQNPLPRLPNLLRSRSHVISAHVSVIPAATLLALLQSTSYAIFWLGSPDHMLLRFGDNHSHGKRIVIAVATASDNQRNDVDQVQLLLTRILELYIEYFNNYKGWILLEIENPRKLVRLDKAFCGRTDEISSEIGKLENLDTILL</sequence>
<evidence type="ECO:0000313" key="2">
    <source>
        <dbReference type="EMBL" id="KAH0467447.1"/>
    </source>
</evidence>
<dbReference type="AlphaFoldDB" id="A0AAV7HHQ6"/>
<protein>
    <submittedName>
        <fullName evidence="2">Uncharacterized protein</fullName>
    </submittedName>
</protein>
<proteinExistence type="predicted"/>
<keyword evidence="3" id="KW-1185">Reference proteome</keyword>
<dbReference type="EMBL" id="JAGFBR010000005">
    <property type="protein sequence ID" value="KAH0467447.1"/>
    <property type="molecule type" value="Genomic_DNA"/>
</dbReference>
<feature type="compositionally biased region" description="Pro residues" evidence="1">
    <location>
        <begin position="40"/>
        <end position="51"/>
    </location>
</feature>
<evidence type="ECO:0000256" key="1">
    <source>
        <dbReference type="SAM" id="MobiDB-lite"/>
    </source>
</evidence>
<reference evidence="2 3" key="1">
    <citation type="journal article" date="2021" name="Hortic Res">
        <title>Chromosome-scale assembly of the Dendrobium chrysotoxum genome enhances the understanding of orchid evolution.</title>
        <authorList>
            <person name="Zhang Y."/>
            <person name="Zhang G.Q."/>
            <person name="Zhang D."/>
            <person name="Liu X.D."/>
            <person name="Xu X.Y."/>
            <person name="Sun W.H."/>
            <person name="Yu X."/>
            <person name="Zhu X."/>
            <person name="Wang Z.W."/>
            <person name="Zhao X."/>
            <person name="Zhong W.Y."/>
            <person name="Chen H."/>
            <person name="Yin W.L."/>
            <person name="Huang T."/>
            <person name="Niu S.C."/>
            <person name="Liu Z.J."/>
        </authorList>
    </citation>
    <scope>NUCLEOTIDE SEQUENCE [LARGE SCALE GENOMIC DNA]</scope>
    <source>
        <strain evidence="2">Lindl</strain>
    </source>
</reference>
<dbReference type="Proteomes" id="UP000775213">
    <property type="component" value="Unassembled WGS sequence"/>
</dbReference>
<gene>
    <name evidence="2" type="ORF">IEQ34_004685</name>
</gene>